<gene>
    <name evidence="3" type="ORF">POJ06DRAFT_194601</name>
</gene>
<feature type="region of interest" description="Disordered" evidence="1">
    <location>
        <begin position="180"/>
        <end position="239"/>
    </location>
</feature>
<reference evidence="3" key="1">
    <citation type="submission" date="2023-03" db="EMBL/GenBank/DDBJ databases">
        <title>Near-Complete genome sequence of Lipomyces tetrasporous NRRL Y-64009, an oleaginous yeast capable of growing on lignocellulosic hydrolysates.</title>
        <authorList>
            <consortium name="Lawrence Berkeley National Laboratory"/>
            <person name="Jagtap S.S."/>
            <person name="Liu J.-J."/>
            <person name="Walukiewicz H.E."/>
            <person name="Pangilinan J."/>
            <person name="Lipzen A."/>
            <person name="Ahrendt S."/>
            <person name="Koriabine M."/>
            <person name="Cobaugh K."/>
            <person name="Salamov A."/>
            <person name="Yoshinaga Y."/>
            <person name="Ng V."/>
            <person name="Daum C."/>
            <person name="Grigoriev I.V."/>
            <person name="Slininger P.J."/>
            <person name="Dien B.S."/>
            <person name="Jin Y.-S."/>
            <person name="Rao C.V."/>
        </authorList>
    </citation>
    <scope>NUCLEOTIDE SEQUENCE</scope>
    <source>
        <strain evidence="3">NRRL Y-64009</strain>
    </source>
</reference>
<dbReference type="Proteomes" id="UP001217417">
    <property type="component" value="Unassembled WGS sequence"/>
</dbReference>
<evidence type="ECO:0000256" key="1">
    <source>
        <dbReference type="SAM" id="MobiDB-lite"/>
    </source>
</evidence>
<evidence type="ECO:0000313" key="4">
    <source>
        <dbReference type="Proteomes" id="UP001217417"/>
    </source>
</evidence>
<dbReference type="RefSeq" id="XP_056045373.1">
    <property type="nucleotide sequence ID" value="XM_056184956.1"/>
</dbReference>
<organism evidence="3 4">
    <name type="scientific">Lipomyces tetrasporus</name>
    <dbReference type="NCBI Taxonomy" id="54092"/>
    <lineage>
        <taxon>Eukaryota</taxon>
        <taxon>Fungi</taxon>
        <taxon>Dikarya</taxon>
        <taxon>Ascomycota</taxon>
        <taxon>Saccharomycotina</taxon>
        <taxon>Lipomycetes</taxon>
        <taxon>Lipomycetales</taxon>
        <taxon>Lipomycetaceae</taxon>
        <taxon>Lipomyces</taxon>
    </lineage>
</organism>
<feature type="domain" description="AHC1-like C2H2 zinc-finger" evidence="2">
    <location>
        <begin position="241"/>
        <end position="303"/>
    </location>
</feature>
<name>A0AAD7QUV0_9ASCO</name>
<dbReference type="InterPro" id="IPR058706">
    <property type="entry name" value="zf-C2H2_AHC1-like"/>
</dbReference>
<feature type="region of interest" description="Disordered" evidence="1">
    <location>
        <begin position="1"/>
        <end position="103"/>
    </location>
</feature>
<feature type="compositionally biased region" description="Polar residues" evidence="1">
    <location>
        <begin position="195"/>
        <end position="210"/>
    </location>
</feature>
<feature type="compositionally biased region" description="Basic and acidic residues" evidence="1">
    <location>
        <begin position="180"/>
        <end position="189"/>
    </location>
</feature>
<sequence length="538" mass="57505">MSADPAPLAPADPATASDDADTSPPVQPSIQPAESAEPTSSHIESSVVRPDVAPQPAPPATSSSPVAPAPSAATSKDLQSAHSDPTEQLPMTTEPAPPSVRTVDRPGKIEAAIDVIRRQFDLEILLKHRELSYIEDEIAKVHIMMVQLRRCAGKMINDKDEPDDFAKHYAQYLLPDRRYSEGARPEQYKSPDGVSPTSAAPDSLAASGTQSRSRSIPISSRMHLPQYSAQGTVGGNPPPEGCIYRRPDGILVRLVCKDCSRMTFGSAQGFINHCRISHGREFTSHDNAAQCCGEELDESDQDDIGLGALKHRRHMQMSSAGPMVSLSPALQPPQGVASKRVPPPPTPTATPNASGSPAMGNSVDELAVSATGKRDYGTKSYPWNYNASSASYLNQPITPPSDDQIPRQISDPLPVTAEPPAATSTADQHTIATTVSTTSSTPTPTATPFMPTLPAPAPPPTRHLSNLLKRKQVDVDLDHMAAESVKRDPLGHLFPGEEDVSDDEEEARLPSVAKYKKLAGSQRGRPLGSGMRILANYH</sequence>
<protein>
    <recommendedName>
        <fullName evidence="2">AHC1-like C2H2 zinc-finger domain-containing protein</fullName>
    </recommendedName>
</protein>
<dbReference type="Pfam" id="PF25909">
    <property type="entry name" value="zf-C2H2_AHC1"/>
    <property type="match status" value="1"/>
</dbReference>
<feature type="compositionally biased region" description="Low complexity" evidence="1">
    <location>
        <begin position="60"/>
        <end position="75"/>
    </location>
</feature>
<evidence type="ECO:0000313" key="3">
    <source>
        <dbReference type="EMBL" id="KAJ8101923.1"/>
    </source>
</evidence>
<accession>A0AAD7QUV0</accession>
<feature type="compositionally biased region" description="Low complexity" evidence="1">
    <location>
        <begin position="349"/>
        <end position="358"/>
    </location>
</feature>
<proteinExistence type="predicted"/>
<feature type="compositionally biased region" description="Acidic residues" evidence="1">
    <location>
        <begin position="496"/>
        <end position="506"/>
    </location>
</feature>
<comment type="caution">
    <text evidence="3">The sequence shown here is derived from an EMBL/GenBank/DDBJ whole genome shotgun (WGS) entry which is preliminary data.</text>
</comment>
<dbReference type="EMBL" id="JARPMG010000003">
    <property type="protein sequence ID" value="KAJ8101923.1"/>
    <property type="molecule type" value="Genomic_DNA"/>
</dbReference>
<feature type="region of interest" description="Disordered" evidence="1">
    <location>
        <begin position="394"/>
        <end position="429"/>
    </location>
</feature>
<evidence type="ECO:0000259" key="2">
    <source>
        <dbReference type="Pfam" id="PF25909"/>
    </source>
</evidence>
<keyword evidence="4" id="KW-1185">Reference proteome</keyword>
<feature type="region of interest" description="Disordered" evidence="1">
    <location>
        <begin position="489"/>
        <end position="508"/>
    </location>
</feature>
<feature type="region of interest" description="Disordered" evidence="1">
    <location>
        <begin position="317"/>
        <end position="361"/>
    </location>
</feature>
<dbReference type="AlphaFoldDB" id="A0AAD7QUV0"/>
<dbReference type="GeneID" id="80880122"/>
<feature type="compositionally biased region" description="Polar residues" evidence="1">
    <location>
        <begin position="28"/>
        <end position="44"/>
    </location>
</feature>
<feature type="compositionally biased region" description="Low complexity" evidence="1">
    <location>
        <begin position="1"/>
        <end position="17"/>
    </location>
</feature>
<feature type="compositionally biased region" description="Low complexity" evidence="1">
    <location>
        <begin position="211"/>
        <end position="221"/>
    </location>
</feature>